<evidence type="ECO:0000313" key="5">
    <source>
        <dbReference type="EMBL" id="TPP61727.1"/>
    </source>
</evidence>
<evidence type="ECO:0000256" key="1">
    <source>
        <dbReference type="PROSITE-ProRule" id="PRU00285"/>
    </source>
</evidence>
<feature type="domain" description="SHSP" evidence="4">
    <location>
        <begin position="259"/>
        <end position="370"/>
    </location>
</feature>
<keyword evidence="6" id="KW-1185">Reference proteome</keyword>
<dbReference type="CDD" id="cd06526">
    <property type="entry name" value="metazoan_ACD"/>
    <property type="match status" value="2"/>
</dbReference>
<dbReference type="PANTHER" id="PTHR45640">
    <property type="entry name" value="HEAT SHOCK PROTEIN HSP-12.2-RELATED"/>
    <property type="match status" value="1"/>
</dbReference>
<gene>
    <name evidence="5" type="ORF">FGIG_03221</name>
</gene>
<dbReference type="InterPro" id="IPR002068">
    <property type="entry name" value="A-crystallin/Hsp20_dom"/>
</dbReference>
<dbReference type="OrthoDB" id="10060792at2759"/>
<feature type="compositionally biased region" description="Low complexity" evidence="3">
    <location>
        <begin position="219"/>
        <end position="237"/>
    </location>
</feature>
<comment type="similarity">
    <text evidence="1 2">Belongs to the small heat shock protein (HSP20) family.</text>
</comment>
<evidence type="ECO:0000313" key="6">
    <source>
        <dbReference type="Proteomes" id="UP000316759"/>
    </source>
</evidence>
<dbReference type="GO" id="GO:0042026">
    <property type="term" value="P:protein refolding"/>
    <property type="evidence" value="ECO:0007669"/>
    <property type="project" value="TreeGrafter"/>
</dbReference>
<dbReference type="PROSITE" id="PS01031">
    <property type="entry name" value="SHSP"/>
    <property type="match status" value="2"/>
</dbReference>
<evidence type="ECO:0000256" key="2">
    <source>
        <dbReference type="RuleBase" id="RU003616"/>
    </source>
</evidence>
<dbReference type="STRING" id="46835.A0A504YUT9"/>
<evidence type="ECO:0000259" key="4">
    <source>
        <dbReference type="PROSITE" id="PS01031"/>
    </source>
</evidence>
<sequence length="487" mass="53864">MSNYRTEMNIPVTRDARTFEQRRRDMLSNLERRTTTSTSSMSQKHVISGTDPMITRAGSDTTASSLTTDTGIGGSHHSLIRGHDNWDSEVDRWIAETRSRWNEDMRRMRQDMFALEPVDDFGMDRWGPMGSIYPFDRPTEPSSMMAKMEREMQSLRQKMDSMSPISGTTRIMGPSASTIKSSTSRITTSSSTTSSGDPRNMVTKSNVEESVQHSRTVNGVTTGTSSHSAVSSTSHGSDQSQLTLTGTPGAVLPQSPVSGGMNFLKDAYELDEDGQVHFKVRFDAKDFAPEDIDVTTVENRLTVHAKKNIQSGSSTTSKEFCRTIDLPRSIDHEKFRCNLTEDGVLILDAPVKEQNHKHITFGDDRQLGIKPRSEAQESTRTVPLESRSPEGISGPTVLKDAGNGRKLHLEVPVDPAYKAEDLCVRMDENRIIVSGKQEIGKERGDGSGPTREFTRSYEVPETVDPFSVTALLSGTTLIIEAPLLHTV</sequence>
<protein>
    <submittedName>
        <fullName evidence="5">Major egg antigen</fullName>
    </submittedName>
</protein>
<dbReference type="GO" id="GO:0005634">
    <property type="term" value="C:nucleus"/>
    <property type="evidence" value="ECO:0007669"/>
    <property type="project" value="TreeGrafter"/>
</dbReference>
<dbReference type="InterPro" id="IPR008978">
    <property type="entry name" value="HSP20-like_chaperone"/>
</dbReference>
<feature type="region of interest" description="Disordered" evidence="3">
    <location>
        <begin position="158"/>
        <end position="254"/>
    </location>
</feature>
<reference evidence="5 6" key="1">
    <citation type="submission" date="2019-04" db="EMBL/GenBank/DDBJ databases">
        <title>Annotation for the trematode Fasciola gigantica.</title>
        <authorList>
            <person name="Choi Y.-J."/>
        </authorList>
    </citation>
    <scope>NUCLEOTIDE SEQUENCE [LARGE SCALE GENOMIC DNA]</scope>
    <source>
        <strain evidence="5">Uganda_cow_1</strain>
    </source>
</reference>
<dbReference type="InterPro" id="IPR001436">
    <property type="entry name" value="Alpha-crystallin/sHSP_animal"/>
</dbReference>
<feature type="region of interest" description="Disordered" evidence="3">
    <location>
        <begin position="374"/>
        <end position="399"/>
    </location>
</feature>
<dbReference type="GO" id="GO:0051082">
    <property type="term" value="F:unfolded protein binding"/>
    <property type="evidence" value="ECO:0007669"/>
    <property type="project" value="TreeGrafter"/>
</dbReference>
<dbReference type="EMBL" id="SUNJ01007787">
    <property type="protein sequence ID" value="TPP61727.1"/>
    <property type="molecule type" value="Genomic_DNA"/>
</dbReference>
<proteinExistence type="inferred from homology"/>
<name>A0A504YUT9_FASGI</name>
<feature type="domain" description="SHSP" evidence="4">
    <location>
        <begin position="387"/>
        <end position="487"/>
    </location>
</feature>
<dbReference type="Proteomes" id="UP000316759">
    <property type="component" value="Unassembled WGS sequence"/>
</dbReference>
<dbReference type="PANTHER" id="PTHR45640:SF26">
    <property type="entry name" value="RE23625P"/>
    <property type="match status" value="1"/>
</dbReference>
<comment type="caution">
    <text evidence="5">The sequence shown here is derived from an EMBL/GenBank/DDBJ whole genome shotgun (WGS) entry which is preliminary data.</text>
</comment>
<dbReference type="Pfam" id="PF00011">
    <property type="entry name" value="HSP20"/>
    <property type="match status" value="2"/>
</dbReference>
<dbReference type="GO" id="GO:0005737">
    <property type="term" value="C:cytoplasm"/>
    <property type="evidence" value="ECO:0007669"/>
    <property type="project" value="TreeGrafter"/>
</dbReference>
<dbReference type="Gene3D" id="2.60.40.790">
    <property type="match status" value="2"/>
</dbReference>
<dbReference type="SUPFAM" id="SSF49764">
    <property type="entry name" value="HSP20-like chaperones"/>
    <property type="match status" value="2"/>
</dbReference>
<feature type="compositionally biased region" description="Low complexity" evidence="3">
    <location>
        <begin position="175"/>
        <end position="195"/>
    </location>
</feature>
<evidence type="ECO:0000256" key="3">
    <source>
        <dbReference type="SAM" id="MobiDB-lite"/>
    </source>
</evidence>
<accession>A0A504YUT9</accession>
<organism evidence="5 6">
    <name type="scientific">Fasciola gigantica</name>
    <name type="common">Giant liver fluke</name>
    <dbReference type="NCBI Taxonomy" id="46835"/>
    <lineage>
        <taxon>Eukaryota</taxon>
        <taxon>Metazoa</taxon>
        <taxon>Spiralia</taxon>
        <taxon>Lophotrochozoa</taxon>
        <taxon>Platyhelminthes</taxon>
        <taxon>Trematoda</taxon>
        <taxon>Digenea</taxon>
        <taxon>Plagiorchiida</taxon>
        <taxon>Echinostomata</taxon>
        <taxon>Echinostomatoidea</taxon>
        <taxon>Fasciolidae</taxon>
        <taxon>Fasciola</taxon>
    </lineage>
</organism>
<dbReference type="PRINTS" id="PR00299">
    <property type="entry name" value="ACRYSTALLIN"/>
</dbReference>
<dbReference type="AlphaFoldDB" id="A0A504YUT9"/>
<dbReference type="GO" id="GO:0009408">
    <property type="term" value="P:response to heat"/>
    <property type="evidence" value="ECO:0007669"/>
    <property type="project" value="TreeGrafter"/>
</dbReference>